<dbReference type="SUPFAM" id="SSF56801">
    <property type="entry name" value="Acetyl-CoA synthetase-like"/>
    <property type="match status" value="1"/>
</dbReference>
<keyword evidence="2 5" id="KW-0436">Ligase</keyword>
<dbReference type="Gene3D" id="3.30.300.30">
    <property type="match status" value="1"/>
</dbReference>
<dbReference type="Gene3D" id="3.40.50.12780">
    <property type="entry name" value="N-terminal domain of ligase-like"/>
    <property type="match status" value="1"/>
</dbReference>
<name>A0ABS2KPP3_9NOCA</name>
<keyword evidence="6" id="KW-1185">Reference proteome</keyword>
<evidence type="ECO:0000313" key="5">
    <source>
        <dbReference type="EMBL" id="MBM7413933.1"/>
    </source>
</evidence>
<dbReference type="PANTHER" id="PTHR43201:SF5">
    <property type="entry name" value="MEDIUM-CHAIN ACYL-COA LIGASE ACSF2, MITOCHONDRIAL"/>
    <property type="match status" value="1"/>
</dbReference>
<organism evidence="5 6">
    <name type="scientific">Rhodococcoides corynebacterioides</name>
    <dbReference type="NCBI Taxonomy" id="53972"/>
    <lineage>
        <taxon>Bacteria</taxon>
        <taxon>Bacillati</taxon>
        <taxon>Actinomycetota</taxon>
        <taxon>Actinomycetes</taxon>
        <taxon>Mycobacteriales</taxon>
        <taxon>Nocardiaceae</taxon>
        <taxon>Rhodococcoides</taxon>
    </lineage>
</organism>
<dbReference type="Pfam" id="PF13193">
    <property type="entry name" value="AMP-binding_C"/>
    <property type="match status" value="1"/>
</dbReference>
<dbReference type="InterPro" id="IPR025110">
    <property type="entry name" value="AMP-bd_C"/>
</dbReference>
<evidence type="ECO:0000256" key="2">
    <source>
        <dbReference type="ARBA" id="ARBA00022598"/>
    </source>
</evidence>
<dbReference type="EMBL" id="JAFBBK010000001">
    <property type="protein sequence ID" value="MBM7413933.1"/>
    <property type="molecule type" value="Genomic_DNA"/>
</dbReference>
<reference evidence="5 6" key="1">
    <citation type="submission" date="2021-01" db="EMBL/GenBank/DDBJ databases">
        <title>Genomics of switchgrass bacterial isolates.</title>
        <authorList>
            <person name="Shade A."/>
        </authorList>
    </citation>
    <scope>NUCLEOTIDE SEQUENCE [LARGE SCALE GENOMIC DNA]</scope>
    <source>
        <strain evidence="5 6">PvP111</strain>
    </source>
</reference>
<evidence type="ECO:0000259" key="3">
    <source>
        <dbReference type="Pfam" id="PF00501"/>
    </source>
</evidence>
<feature type="domain" description="AMP-dependent synthetase/ligase" evidence="3">
    <location>
        <begin position="12"/>
        <end position="314"/>
    </location>
</feature>
<comment type="caution">
    <text evidence="5">The sequence shown here is derived from an EMBL/GenBank/DDBJ whole genome shotgun (WGS) entry which is preliminary data.</text>
</comment>
<dbReference type="InterPro" id="IPR042099">
    <property type="entry name" value="ANL_N_sf"/>
</dbReference>
<comment type="similarity">
    <text evidence="1">Belongs to the ATP-dependent AMP-binding enzyme family.</text>
</comment>
<proteinExistence type="inferred from homology"/>
<evidence type="ECO:0000313" key="6">
    <source>
        <dbReference type="Proteomes" id="UP000703038"/>
    </source>
</evidence>
<dbReference type="GO" id="GO:0004467">
    <property type="term" value="F:long-chain fatty acid-CoA ligase activity"/>
    <property type="evidence" value="ECO:0007669"/>
    <property type="project" value="UniProtKB-EC"/>
</dbReference>
<dbReference type="EC" id="6.2.1.3" evidence="5"/>
<dbReference type="RefSeq" id="WP_204866668.1">
    <property type="nucleotide sequence ID" value="NZ_JAFBBK010000001.1"/>
</dbReference>
<dbReference type="Proteomes" id="UP000703038">
    <property type="component" value="Unassembled WGS sequence"/>
</dbReference>
<gene>
    <name evidence="5" type="ORF">JOE42_000666</name>
</gene>
<dbReference type="Pfam" id="PF00501">
    <property type="entry name" value="AMP-binding"/>
    <property type="match status" value="1"/>
</dbReference>
<dbReference type="PANTHER" id="PTHR43201">
    <property type="entry name" value="ACYL-COA SYNTHETASE"/>
    <property type="match status" value="1"/>
</dbReference>
<evidence type="ECO:0000259" key="4">
    <source>
        <dbReference type="Pfam" id="PF13193"/>
    </source>
</evidence>
<evidence type="ECO:0000256" key="1">
    <source>
        <dbReference type="ARBA" id="ARBA00006432"/>
    </source>
</evidence>
<sequence length="469" mass="49813">MTTDSIDQRIGRRARDRPDSLAVVAADGSLTYREMWDRSGRVAARLVGAERVAVLPASDLGSVVTVLGAIRAGCSLVLLHRHLLPDHLASVLEIGRPAAVIATERGRTRLRRLGVTGTLTSPEDLAAAPAVPLPAPDEAGELLAGLTSGTSGTPKLFVRSRRSWSRTLDRSDEEFTVDRHSRVAAPGVLDHTHFLYGLVHALTRGAAVDLRPLESWSAAKDVDPTHIYTVPTLAHDIAVSTRPRLAQVREVLSSGAFWPRSGRDALFARVPGARLVHFYGASELSLVAVDSSTEPVPDGSAGRLVSGVRTRTVDGVVSVHSDMLFDGYLTHPGHAEPSDGPVDGWTSVGDRGEIRGGWLFLAGRSSDTIVRGGLKVEPLDVETALRGFPGVLDAACVGEPDPRMGHVPVAAITVSEPVDRTALRRHLRAHLEAPAMPTRVVTVPALPRTARGKLDRPAVLAMIAAGPGS</sequence>
<protein>
    <submittedName>
        <fullName evidence="5">Long-chain acyl-CoA synthetase</fullName>
        <ecNumber evidence="5">6.2.1.3</ecNumber>
    </submittedName>
</protein>
<dbReference type="InterPro" id="IPR000873">
    <property type="entry name" value="AMP-dep_synth/lig_dom"/>
</dbReference>
<accession>A0ABS2KPP3</accession>
<feature type="domain" description="AMP-binding enzyme C-terminal" evidence="4">
    <location>
        <begin position="381"/>
        <end position="453"/>
    </location>
</feature>
<dbReference type="InterPro" id="IPR045851">
    <property type="entry name" value="AMP-bd_C_sf"/>
</dbReference>